<dbReference type="Proteomes" id="UP000219167">
    <property type="component" value="Unassembled WGS sequence"/>
</dbReference>
<accession>A0A285V2R1</accession>
<dbReference type="RefSeq" id="WP_097142776.1">
    <property type="nucleotide sequence ID" value="NZ_OBQD01000024.1"/>
</dbReference>
<dbReference type="AlphaFoldDB" id="A0A285V2R1"/>
<evidence type="ECO:0000313" key="2">
    <source>
        <dbReference type="Proteomes" id="UP000219167"/>
    </source>
</evidence>
<reference evidence="1 2" key="1">
    <citation type="submission" date="2017-08" db="EMBL/GenBank/DDBJ databases">
        <authorList>
            <person name="de Groot N.N."/>
        </authorList>
    </citation>
    <scope>NUCLEOTIDE SEQUENCE [LARGE SCALE GENOMIC DNA]</scope>
    <source>
        <strain evidence="1 2">JC85</strain>
    </source>
</reference>
<evidence type="ECO:0000313" key="1">
    <source>
        <dbReference type="EMBL" id="SOC46781.1"/>
    </source>
</evidence>
<proteinExistence type="predicted"/>
<gene>
    <name evidence="1" type="ORF">SAMN05892877_12438</name>
</gene>
<dbReference type="EMBL" id="OBQD01000024">
    <property type="protein sequence ID" value="SOC46781.1"/>
    <property type="molecule type" value="Genomic_DNA"/>
</dbReference>
<sequence length="101" mass="11636">MTTESACLPPTPQQVCVAIYEHRHGADIRVFTDAERATRWRTALAKDWWRNAFDEPPPPDDVIGEEYFERMLERDEFFSMQVCEIEGGLPASNEPTPPRDP</sequence>
<name>A0A285V2R1_9HYPH</name>
<keyword evidence="2" id="KW-1185">Reference proteome</keyword>
<protein>
    <submittedName>
        <fullName evidence="1">Uncharacterized protein</fullName>
    </submittedName>
</protein>
<organism evidence="1 2">
    <name type="scientific">Rhizobium subbaraonis</name>
    <dbReference type="NCBI Taxonomy" id="908946"/>
    <lineage>
        <taxon>Bacteria</taxon>
        <taxon>Pseudomonadati</taxon>
        <taxon>Pseudomonadota</taxon>
        <taxon>Alphaproteobacteria</taxon>
        <taxon>Hyphomicrobiales</taxon>
        <taxon>Rhizobiaceae</taxon>
        <taxon>Rhizobium/Agrobacterium group</taxon>
        <taxon>Rhizobium</taxon>
    </lineage>
</organism>
<dbReference type="OrthoDB" id="7778344at2"/>